<comment type="caution">
    <text evidence="1">The sequence shown here is derived from an EMBL/GenBank/DDBJ whole genome shotgun (WGS) entry which is preliminary data.</text>
</comment>
<evidence type="ECO:0000313" key="2">
    <source>
        <dbReference type="Proteomes" id="UP000789325"/>
    </source>
</evidence>
<dbReference type="EMBL" id="DYZL01000119">
    <property type="protein sequence ID" value="HJH43303.1"/>
    <property type="molecule type" value="Genomic_DNA"/>
</dbReference>
<dbReference type="Proteomes" id="UP000789325">
    <property type="component" value="Unassembled WGS sequence"/>
</dbReference>
<accession>A0A9D2VKJ4</accession>
<organism evidence="1 2">
    <name type="scientific">Rubneribacter badeniensis</name>
    <dbReference type="NCBI Taxonomy" id="2070688"/>
    <lineage>
        <taxon>Bacteria</taxon>
        <taxon>Bacillati</taxon>
        <taxon>Actinomycetota</taxon>
        <taxon>Coriobacteriia</taxon>
        <taxon>Eggerthellales</taxon>
        <taxon>Eggerthellaceae</taxon>
        <taxon>Rubneribacter</taxon>
    </lineage>
</organism>
<sequence length="396" mass="45483">MRVRLATGGSRAKDPIHGAFPSCRFSRFLLYNLLRTPLAEESLWRSAWDKEESMAVGVLSDDGEQSLRAEIVLYQADGANVPVSVRYMNDTMWLTQREMGELFGVDRTVVSKHLKNIFDTGELDEEGTCAKIAHVGSSGRMYHTVIYNLDAIIAVGYRVNSLKATRFRQWATATLKEYIVKGYVLNDDMLKNGAPFGKDYFDELIVRIRDIRASERRVYQKITDIFQECSFDYDKNSETARRFYATVQNKLHYAITGHTAAEIIAERSDAGKPSMGLTSWKGAPEGPIHSSDVTVAKNYLTYDEVETLNRLVTMFLDDAELRARDRVLTSMEDCERALDQFLRYNRREVLPHKGERTKRQADEKALREFAEFRKIQDRTYENDFEKEIKRIQGSKG</sequence>
<protein>
    <submittedName>
        <fullName evidence="1">Virulence RhuM family protein</fullName>
    </submittedName>
</protein>
<evidence type="ECO:0000313" key="1">
    <source>
        <dbReference type="EMBL" id="HJH43303.1"/>
    </source>
</evidence>
<name>A0A9D2VKJ4_9ACTN</name>
<reference evidence="1" key="1">
    <citation type="journal article" date="2021" name="PeerJ">
        <title>Extensive microbial diversity within the chicken gut microbiome revealed by metagenomics and culture.</title>
        <authorList>
            <person name="Gilroy R."/>
            <person name="Ravi A."/>
            <person name="Getino M."/>
            <person name="Pursley I."/>
            <person name="Horton D.L."/>
            <person name="Alikhan N.F."/>
            <person name="Baker D."/>
            <person name="Gharbi K."/>
            <person name="Hall N."/>
            <person name="Watson M."/>
            <person name="Adriaenssens E.M."/>
            <person name="Foster-Nyarko E."/>
            <person name="Jarju S."/>
            <person name="Secka A."/>
            <person name="Antonio M."/>
            <person name="Oren A."/>
            <person name="Chaudhuri R.R."/>
            <person name="La Ragione R."/>
            <person name="Hildebrand F."/>
            <person name="Pallen M.J."/>
        </authorList>
    </citation>
    <scope>NUCLEOTIDE SEQUENCE</scope>
    <source>
        <strain evidence="1">USAMLcec12-2067</strain>
    </source>
</reference>
<dbReference type="Pfam" id="PF13310">
    <property type="entry name" value="Virulence_RhuM"/>
    <property type="match status" value="1"/>
</dbReference>
<dbReference type="PANTHER" id="PTHR35810">
    <property type="entry name" value="CYTOPLASMIC PROTEIN-RELATED"/>
    <property type="match status" value="1"/>
</dbReference>
<dbReference type="InterPro" id="IPR011204">
    <property type="entry name" value="Virulence_RhuM-like"/>
</dbReference>
<dbReference type="AlphaFoldDB" id="A0A9D2VKJ4"/>
<dbReference type="PANTHER" id="PTHR35810:SF1">
    <property type="entry name" value="CYTOPLASMIC PROTEIN"/>
    <property type="match status" value="1"/>
</dbReference>
<proteinExistence type="predicted"/>
<gene>
    <name evidence="1" type="ORF">K8V16_05845</name>
</gene>
<reference evidence="1" key="2">
    <citation type="submission" date="2021-09" db="EMBL/GenBank/DDBJ databases">
        <authorList>
            <person name="Gilroy R."/>
        </authorList>
    </citation>
    <scope>NUCLEOTIDE SEQUENCE</scope>
    <source>
        <strain evidence="1">USAMLcec12-2067</strain>
    </source>
</reference>